<evidence type="ECO:0000313" key="2">
    <source>
        <dbReference type="EMBL" id="EFH56111.1"/>
    </source>
</evidence>
<reference evidence="3" key="1">
    <citation type="journal article" date="2011" name="Nat. Genet.">
        <title>The Arabidopsis lyrata genome sequence and the basis of rapid genome size change.</title>
        <authorList>
            <person name="Hu T.T."/>
            <person name="Pattyn P."/>
            <person name="Bakker E.G."/>
            <person name="Cao J."/>
            <person name="Cheng J.-F."/>
            <person name="Clark R.M."/>
            <person name="Fahlgren N."/>
            <person name="Fawcett J.A."/>
            <person name="Grimwood J."/>
            <person name="Gundlach H."/>
            <person name="Haberer G."/>
            <person name="Hollister J.D."/>
            <person name="Ossowski S."/>
            <person name="Ottilar R.P."/>
            <person name="Salamov A.A."/>
            <person name="Schneeberger K."/>
            <person name="Spannagl M."/>
            <person name="Wang X."/>
            <person name="Yang L."/>
            <person name="Nasrallah M.E."/>
            <person name="Bergelson J."/>
            <person name="Carrington J.C."/>
            <person name="Gaut B.S."/>
            <person name="Schmutz J."/>
            <person name="Mayer K.F.X."/>
            <person name="Van de Peer Y."/>
            <person name="Grigoriev I.V."/>
            <person name="Nordborg M."/>
            <person name="Weigel D."/>
            <person name="Guo Y.-L."/>
        </authorList>
    </citation>
    <scope>NUCLEOTIDE SEQUENCE [LARGE SCALE GENOMIC DNA]</scope>
    <source>
        <strain evidence="3">cv. MN47</strain>
    </source>
</reference>
<evidence type="ECO:0000256" key="1">
    <source>
        <dbReference type="SAM" id="MobiDB-lite"/>
    </source>
</evidence>
<dbReference type="AlphaFoldDB" id="D7LEG9"/>
<dbReference type="HOGENOM" id="CLU_2530545_0_0_1"/>
<dbReference type="Proteomes" id="UP000008694">
    <property type="component" value="Unassembled WGS sequence"/>
</dbReference>
<proteinExistence type="predicted"/>
<gene>
    <name evidence="2" type="ORF">ARALYDRAFT_903295</name>
</gene>
<evidence type="ECO:0000313" key="3">
    <source>
        <dbReference type="Proteomes" id="UP000008694"/>
    </source>
</evidence>
<keyword evidence="3" id="KW-1185">Reference proteome</keyword>
<accession>D7LEG9</accession>
<feature type="region of interest" description="Disordered" evidence="1">
    <location>
        <begin position="1"/>
        <end position="64"/>
    </location>
</feature>
<sequence>MVNRFSNFKGKLKKMATKNEKSVVTNEKSMRRKTVPQSIRSRRNTGLTRPSLRTTEMEDTAKSFSSTAKELLSVVEFNKQSSKS</sequence>
<dbReference type="STRING" id="81972.D7LEG9"/>
<name>D7LEG9_ARALL</name>
<dbReference type="eggNOG" id="KOG1983">
    <property type="taxonomic scope" value="Eukaryota"/>
</dbReference>
<dbReference type="EMBL" id="GL348716">
    <property type="protein sequence ID" value="EFH56111.1"/>
    <property type="molecule type" value="Genomic_DNA"/>
</dbReference>
<dbReference type="Gramene" id="scaffold_402796.1">
    <property type="protein sequence ID" value="scaffold_402796.1"/>
    <property type="gene ID" value="scaffold_402796.1"/>
</dbReference>
<feature type="compositionally biased region" description="Polar residues" evidence="1">
    <location>
        <begin position="35"/>
        <end position="54"/>
    </location>
</feature>
<organism evidence="3">
    <name type="scientific">Arabidopsis lyrata subsp. lyrata</name>
    <name type="common">Lyre-leaved rock-cress</name>
    <dbReference type="NCBI Taxonomy" id="81972"/>
    <lineage>
        <taxon>Eukaryota</taxon>
        <taxon>Viridiplantae</taxon>
        <taxon>Streptophyta</taxon>
        <taxon>Embryophyta</taxon>
        <taxon>Tracheophyta</taxon>
        <taxon>Spermatophyta</taxon>
        <taxon>Magnoliopsida</taxon>
        <taxon>eudicotyledons</taxon>
        <taxon>Gunneridae</taxon>
        <taxon>Pentapetalae</taxon>
        <taxon>rosids</taxon>
        <taxon>malvids</taxon>
        <taxon>Brassicales</taxon>
        <taxon>Brassicaceae</taxon>
        <taxon>Camelineae</taxon>
        <taxon>Arabidopsis</taxon>
    </lineage>
</organism>
<protein>
    <submittedName>
        <fullName evidence="2">Uncharacterized protein</fullName>
    </submittedName>
</protein>